<dbReference type="PANTHER" id="PTHR10177">
    <property type="entry name" value="CYCLINS"/>
    <property type="match status" value="1"/>
</dbReference>
<evidence type="ECO:0000256" key="1">
    <source>
        <dbReference type="ARBA" id="ARBA00023127"/>
    </source>
</evidence>
<accession>A0AA35S5X8</accession>
<evidence type="ECO:0000256" key="2">
    <source>
        <dbReference type="SAM" id="MobiDB-lite"/>
    </source>
</evidence>
<dbReference type="EMBL" id="CASHTH010002032">
    <property type="protein sequence ID" value="CAI8023804.1"/>
    <property type="molecule type" value="Genomic_DNA"/>
</dbReference>
<dbReference type="InterPro" id="IPR006671">
    <property type="entry name" value="Cyclin_N"/>
</dbReference>
<gene>
    <name evidence="4" type="ORF">GBAR_LOCUS13896</name>
</gene>
<evidence type="ECO:0000259" key="3">
    <source>
        <dbReference type="SMART" id="SM01332"/>
    </source>
</evidence>
<feature type="region of interest" description="Disordered" evidence="2">
    <location>
        <begin position="283"/>
        <end position="315"/>
    </location>
</feature>
<organism evidence="4 5">
    <name type="scientific">Geodia barretti</name>
    <name type="common">Barrett's horny sponge</name>
    <dbReference type="NCBI Taxonomy" id="519541"/>
    <lineage>
        <taxon>Eukaryota</taxon>
        <taxon>Metazoa</taxon>
        <taxon>Porifera</taxon>
        <taxon>Demospongiae</taxon>
        <taxon>Heteroscleromorpha</taxon>
        <taxon>Tetractinellida</taxon>
        <taxon>Astrophorina</taxon>
        <taxon>Geodiidae</taxon>
        <taxon>Geodia</taxon>
    </lineage>
</organism>
<dbReference type="InterPro" id="IPR004367">
    <property type="entry name" value="Cyclin_C-dom"/>
</dbReference>
<dbReference type="InterPro" id="IPR039361">
    <property type="entry name" value="Cyclin"/>
</dbReference>
<dbReference type="SUPFAM" id="SSF47954">
    <property type="entry name" value="Cyclin-like"/>
    <property type="match status" value="2"/>
</dbReference>
<sequence>MAADLLCMELSSHPALSSEIPVDQRRLETFLDQEDLFMPTYHRQHDAGRLALAEDENRTRMLEAMHRALCPGLEVSRSDVYHLSVNLMDRFLSYENVKSERDLCATSAACTMIGLKILRAREECLSYDYLRSYFDRVPESRIREKEKHIAKKLNWNLNAVTIANFIDELSRPLALYFETSLIRKVVTHSLTLANVSLLNHQFMKVPPSLLASACLCDAVKHLAPHLHSKCVEELTTLARLEQDVLLQHEESVGYMVQLKLQALESPHTSTPAGLEDIESQEFGSPAHFSFPDTSSTNCSQQQIQNQLQYPSHEPA</sequence>
<dbReference type="InterPro" id="IPR036915">
    <property type="entry name" value="Cyclin-like_sf"/>
</dbReference>
<dbReference type="AlphaFoldDB" id="A0AA35S5X8"/>
<evidence type="ECO:0000313" key="5">
    <source>
        <dbReference type="Proteomes" id="UP001174909"/>
    </source>
</evidence>
<dbReference type="Proteomes" id="UP001174909">
    <property type="component" value="Unassembled WGS sequence"/>
</dbReference>
<dbReference type="SMART" id="SM01332">
    <property type="entry name" value="Cyclin_C"/>
    <property type="match status" value="1"/>
</dbReference>
<protein>
    <submittedName>
        <fullName evidence="4">G1/S-specific cyclin-D1</fullName>
    </submittedName>
</protein>
<keyword evidence="1" id="KW-0195">Cyclin</keyword>
<feature type="domain" description="Cyclin C-terminal" evidence="3">
    <location>
        <begin position="160"/>
        <end position="291"/>
    </location>
</feature>
<keyword evidence="5" id="KW-1185">Reference proteome</keyword>
<proteinExistence type="predicted"/>
<comment type="caution">
    <text evidence="4">The sequence shown here is derived from an EMBL/GenBank/DDBJ whole genome shotgun (WGS) entry which is preliminary data.</text>
</comment>
<dbReference type="Gene3D" id="1.10.472.10">
    <property type="entry name" value="Cyclin-like"/>
    <property type="match status" value="2"/>
</dbReference>
<dbReference type="Pfam" id="PF00134">
    <property type="entry name" value="Cyclin_N"/>
    <property type="match status" value="1"/>
</dbReference>
<evidence type="ECO:0000313" key="4">
    <source>
        <dbReference type="EMBL" id="CAI8023804.1"/>
    </source>
</evidence>
<reference evidence="4" key="1">
    <citation type="submission" date="2023-03" db="EMBL/GenBank/DDBJ databases">
        <authorList>
            <person name="Steffen K."/>
            <person name="Cardenas P."/>
        </authorList>
    </citation>
    <scope>NUCLEOTIDE SEQUENCE</scope>
</reference>
<name>A0AA35S5X8_GEOBA</name>
<dbReference type="Pfam" id="PF02984">
    <property type="entry name" value="Cyclin_C"/>
    <property type="match status" value="1"/>
</dbReference>